<proteinExistence type="predicted"/>
<keyword evidence="3" id="KW-1185">Reference proteome</keyword>
<feature type="domain" description="Spore protein YkvP/CgeB glycosyl transferase-like" evidence="1">
    <location>
        <begin position="155"/>
        <end position="284"/>
    </location>
</feature>
<name>A0A6B3RP43_9RHOB</name>
<evidence type="ECO:0000313" key="3">
    <source>
        <dbReference type="Proteomes" id="UP000481421"/>
    </source>
</evidence>
<protein>
    <submittedName>
        <fullName evidence="2">Glycosyl transferase</fullName>
    </submittedName>
</protein>
<accession>A0A6B3RP43</accession>
<organism evidence="2 3">
    <name type="scientific">Pseudotabrizicola algicola</name>
    <dbReference type="NCBI Taxonomy" id="2709381"/>
    <lineage>
        <taxon>Bacteria</taxon>
        <taxon>Pseudomonadati</taxon>
        <taxon>Pseudomonadota</taxon>
        <taxon>Alphaproteobacteria</taxon>
        <taxon>Rhodobacterales</taxon>
        <taxon>Paracoccaceae</taxon>
        <taxon>Pseudotabrizicola</taxon>
    </lineage>
</organism>
<keyword evidence="2" id="KW-0808">Transferase</keyword>
<dbReference type="InterPro" id="IPR007739">
    <property type="entry name" value="RgpF"/>
</dbReference>
<dbReference type="RefSeq" id="WP_164608866.1">
    <property type="nucleotide sequence ID" value="NZ_JAAIKE010000001.1"/>
</dbReference>
<reference evidence="2 3" key="1">
    <citation type="submission" date="2020-02" db="EMBL/GenBank/DDBJ databases">
        <title>Rhodobacter algicola sp. nov., isolated from microalga culture.</title>
        <authorList>
            <person name="Park C.-Y."/>
        </authorList>
    </citation>
    <scope>NUCLEOTIDE SEQUENCE [LARGE SCALE GENOMIC DNA]</scope>
    <source>
        <strain evidence="2 3">ETT8</strain>
    </source>
</reference>
<evidence type="ECO:0000259" key="1">
    <source>
        <dbReference type="Pfam" id="PF13524"/>
    </source>
</evidence>
<dbReference type="Pfam" id="PF05045">
    <property type="entry name" value="RgpF"/>
    <property type="match status" value="1"/>
</dbReference>
<dbReference type="SUPFAM" id="SSF53756">
    <property type="entry name" value="UDP-Glycosyltransferase/glycogen phosphorylase"/>
    <property type="match status" value="1"/>
</dbReference>
<dbReference type="AlphaFoldDB" id="A0A6B3RP43"/>
<dbReference type="Proteomes" id="UP000481421">
    <property type="component" value="Unassembled WGS sequence"/>
</dbReference>
<sequence length="765" mass="83347">MALRLHIGLNARRANAESWGDLGYARCLAAAFERIGHDCTLFFRDERPQLSGRDEVVLRIVGPHLDDPVPGVPNLLWIISPPNHAALAHLARYQAVFIASATLAARCSALGQEARFLPQATDPALFNPEARGGYPVDLQVSFVGNLAPRVPRSAVLAAIAQGFDVHIWGQGWEGAVPQRHIRSERLEIDGLAQVYARSAVVLNSHMSNMAELGFMSNRSFDALACGAQVLSDRVQGFADESLSALVQVDAPADVGPALSALLSAQPDRRHIAGLMRSRFSFAARARILADAAQQLLALGMRAEPAFAPRPAHPLRGDVLRLELTDCPETDAPDLAAWLDGLMQQHRLEVTLHLTDPSTTPEGMSVEMAMQRAAFAVLRIGAVMARRSSFAALNVRAAPSEARSGVIHAAMIDHREAQAAALAPDAPATLAVLERVCARARRLLDCADDMLLDLAAPDTLLDPVQARIRLLGNRPFYPHTPEGFSRDRQKRHLRLWPRNSGVRIDRPIGVFLHLYYADLAACFRDRLQALDLPHRLYVSTDSDDKAAQIAAVLPSAKVRVVANRGRDVHGKLCGFADAHAGHDLVLHLHGKKSPHSGGLDQWLDHCLTCLLPSREEVLRIVSLFQSIPDLGMVAPLTFRSVLAAAHWGDNLDIARELVARLPAPCALPADADLEFPVGSMFWARRLVLQPLLGLGLNSGHFPPETGQVDATPAHAIERLFGVLCQASGHRMIRVAPASSTQHKSRQIAARRNEDVRKALQEGQFQQ</sequence>
<dbReference type="InterPro" id="IPR055259">
    <property type="entry name" value="YkvP/CgeB_Glyco_trans-like"/>
</dbReference>
<evidence type="ECO:0000313" key="2">
    <source>
        <dbReference type="EMBL" id="NEX44812.1"/>
    </source>
</evidence>
<gene>
    <name evidence="2" type="ORF">G3572_01230</name>
</gene>
<dbReference type="GO" id="GO:0016740">
    <property type="term" value="F:transferase activity"/>
    <property type="evidence" value="ECO:0007669"/>
    <property type="project" value="UniProtKB-KW"/>
</dbReference>
<dbReference type="EMBL" id="JAAIKE010000001">
    <property type="protein sequence ID" value="NEX44812.1"/>
    <property type="molecule type" value="Genomic_DNA"/>
</dbReference>
<dbReference type="Pfam" id="PF13524">
    <property type="entry name" value="Glyco_trans_1_2"/>
    <property type="match status" value="1"/>
</dbReference>
<comment type="caution">
    <text evidence="2">The sequence shown here is derived from an EMBL/GenBank/DDBJ whole genome shotgun (WGS) entry which is preliminary data.</text>
</comment>